<organism evidence="1 2">
    <name type="scientific">Marivirga salinarum</name>
    <dbReference type="NCBI Taxonomy" id="3059078"/>
    <lineage>
        <taxon>Bacteria</taxon>
        <taxon>Pseudomonadati</taxon>
        <taxon>Bacteroidota</taxon>
        <taxon>Cytophagia</taxon>
        <taxon>Cytophagales</taxon>
        <taxon>Marivirgaceae</taxon>
        <taxon>Marivirga</taxon>
    </lineage>
</organism>
<gene>
    <name evidence="1" type="ORF">QYS49_04100</name>
</gene>
<evidence type="ECO:0000313" key="2">
    <source>
        <dbReference type="Proteomes" id="UP001230496"/>
    </source>
</evidence>
<accession>A0AA49J9H3</accession>
<dbReference type="AlphaFoldDB" id="A0AA49J9H3"/>
<dbReference type="RefSeq" id="WP_308350341.1">
    <property type="nucleotide sequence ID" value="NZ_CP129971.1"/>
</dbReference>
<reference evidence="1 2" key="1">
    <citation type="submission" date="2023-08" db="EMBL/GenBank/DDBJ databases">
        <title>Comparative genomics and taxonomic characterization of three novel marine species of genus Marivirga.</title>
        <authorList>
            <person name="Muhammad N."/>
            <person name="Kim S.-G."/>
        </authorList>
    </citation>
    <scope>NUCLEOTIDE SEQUENCE [LARGE SCALE GENOMIC DNA]</scope>
    <source>
        <strain evidence="1 2">BDSF4-3</strain>
    </source>
</reference>
<dbReference type="EMBL" id="CP129971">
    <property type="protein sequence ID" value="WKK76511.1"/>
    <property type="molecule type" value="Genomic_DNA"/>
</dbReference>
<proteinExistence type="predicted"/>
<evidence type="ECO:0000313" key="1">
    <source>
        <dbReference type="EMBL" id="WKK76511.1"/>
    </source>
</evidence>
<sequence length="221" mass="26092">MKNLTLSLLLIIIFLTACKSSQQRRAEAEEDYGYVSDEVRNLETVKTYSEKWEVPDESLYIIDFENYVGIVRGYIENNRRLAKDLSQWHMLMVFDSNDSLISYQINCNTKRKNNDWQWNYLGTFNQYPPQDNSVKKYHHELKFSDLIPVIKDAEGNPYESNPESKADITIVVFWTIYHGRQSENLIREVLDFDKKHKEKSVELVFLNHPSSRIINELDKEG</sequence>
<dbReference type="KEGG" id="msaa:QYS49_04100"/>
<keyword evidence="2" id="KW-1185">Reference proteome</keyword>
<protein>
    <recommendedName>
        <fullName evidence="3">Lipoprotein</fullName>
    </recommendedName>
</protein>
<dbReference type="Proteomes" id="UP001230496">
    <property type="component" value="Chromosome"/>
</dbReference>
<dbReference type="PROSITE" id="PS51257">
    <property type="entry name" value="PROKAR_LIPOPROTEIN"/>
    <property type="match status" value="1"/>
</dbReference>
<name>A0AA49J9H3_9BACT</name>
<evidence type="ECO:0008006" key="3">
    <source>
        <dbReference type="Google" id="ProtNLM"/>
    </source>
</evidence>